<evidence type="ECO:0000313" key="7">
    <source>
        <dbReference type="EMBL" id="CAD9328432.1"/>
    </source>
</evidence>
<feature type="domain" description="PAC" evidence="6">
    <location>
        <begin position="61"/>
        <end position="112"/>
    </location>
</feature>
<evidence type="ECO:0000256" key="3">
    <source>
        <dbReference type="ARBA" id="ARBA00022777"/>
    </source>
</evidence>
<name>A0A6U3R3I2_9STRA</name>
<evidence type="ECO:0008006" key="8">
    <source>
        <dbReference type="Google" id="ProtNLM"/>
    </source>
</evidence>
<evidence type="ECO:0000259" key="5">
    <source>
        <dbReference type="PROSITE" id="PS50112"/>
    </source>
</evidence>
<dbReference type="GO" id="GO:0005524">
    <property type="term" value="F:ATP binding"/>
    <property type="evidence" value="ECO:0007669"/>
    <property type="project" value="UniProtKB-KW"/>
</dbReference>
<evidence type="ECO:0000256" key="2">
    <source>
        <dbReference type="ARBA" id="ARBA00022741"/>
    </source>
</evidence>
<dbReference type="SUPFAM" id="SSF55785">
    <property type="entry name" value="PYP-like sensor domain (PAS domain)"/>
    <property type="match status" value="1"/>
</dbReference>
<sequence length="132" mass="15013">MYRNHGIIKIVNNAACNMFGYTREEFIGSNVSMICGGGHAERHAAYMERYLQTGIRHIIGMKRQVKARRKDGSEFDMELGVQEVILSEGKRAFCGFIRDLTAQKSDKQKLRKQQQLIHGNFFGAADDDEKQG</sequence>
<evidence type="ECO:0000256" key="4">
    <source>
        <dbReference type="ARBA" id="ARBA00022840"/>
    </source>
</evidence>
<dbReference type="PROSITE" id="PS50112">
    <property type="entry name" value="PAS"/>
    <property type="match status" value="1"/>
</dbReference>
<evidence type="ECO:0000259" key="6">
    <source>
        <dbReference type="PROSITE" id="PS50113"/>
    </source>
</evidence>
<dbReference type="PANTHER" id="PTHR31600:SF2">
    <property type="entry name" value="GAMETE ENRICHED GENE 10 PROTEIN-RELATED"/>
    <property type="match status" value="1"/>
</dbReference>
<dbReference type="AlphaFoldDB" id="A0A6U3R3I2"/>
<feature type="domain" description="PAS" evidence="5">
    <location>
        <begin position="1"/>
        <end position="30"/>
    </location>
</feature>
<dbReference type="PANTHER" id="PTHR31600">
    <property type="entry name" value="TINY MACROCYSTS PROTEIN B-RELATED"/>
    <property type="match status" value="1"/>
</dbReference>
<dbReference type="Pfam" id="PF13426">
    <property type="entry name" value="PAS_9"/>
    <property type="match status" value="1"/>
</dbReference>
<reference evidence="7" key="1">
    <citation type="submission" date="2021-01" db="EMBL/GenBank/DDBJ databases">
        <authorList>
            <person name="Corre E."/>
            <person name="Pelletier E."/>
            <person name="Niang G."/>
            <person name="Scheremetjew M."/>
            <person name="Finn R."/>
            <person name="Kale V."/>
            <person name="Holt S."/>
            <person name="Cochrane G."/>
            <person name="Meng A."/>
            <person name="Brown T."/>
            <person name="Cohen L."/>
        </authorList>
    </citation>
    <scope>NUCLEOTIDE SEQUENCE</scope>
    <source>
        <strain evidence="7">Pop2</strain>
    </source>
</reference>
<dbReference type="InterPro" id="IPR035965">
    <property type="entry name" value="PAS-like_dom_sf"/>
</dbReference>
<protein>
    <recommendedName>
        <fullName evidence="8">PAS domain-containing protein</fullName>
    </recommendedName>
</protein>
<proteinExistence type="predicted"/>
<keyword evidence="4" id="KW-0067">ATP-binding</keyword>
<keyword evidence="1" id="KW-0808">Transferase</keyword>
<gene>
    <name evidence="7" type="ORF">DBRI1063_LOCUS10209</name>
</gene>
<accession>A0A6U3R3I2</accession>
<dbReference type="FunFam" id="3.30.450.20:FF:000060">
    <property type="entry name" value="Sensor protein FixL"/>
    <property type="match status" value="1"/>
</dbReference>
<dbReference type="CDD" id="cd00130">
    <property type="entry name" value="PAS"/>
    <property type="match status" value="1"/>
</dbReference>
<keyword evidence="2" id="KW-0547">Nucleotide-binding</keyword>
<dbReference type="GO" id="GO:0016301">
    <property type="term" value="F:kinase activity"/>
    <property type="evidence" value="ECO:0007669"/>
    <property type="project" value="UniProtKB-KW"/>
</dbReference>
<organism evidence="7">
    <name type="scientific">Ditylum brightwellii</name>
    <dbReference type="NCBI Taxonomy" id="49249"/>
    <lineage>
        <taxon>Eukaryota</taxon>
        <taxon>Sar</taxon>
        <taxon>Stramenopiles</taxon>
        <taxon>Ochrophyta</taxon>
        <taxon>Bacillariophyta</taxon>
        <taxon>Mediophyceae</taxon>
        <taxon>Lithodesmiophycidae</taxon>
        <taxon>Lithodesmiales</taxon>
        <taxon>Lithodesmiaceae</taxon>
        <taxon>Ditylum</taxon>
    </lineage>
</organism>
<dbReference type="Gene3D" id="3.30.450.20">
    <property type="entry name" value="PAS domain"/>
    <property type="match status" value="1"/>
</dbReference>
<dbReference type="NCBIfam" id="TIGR00229">
    <property type="entry name" value="sensory_box"/>
    <property type="match status" value="1"/>
</dbReference>
<evidence type="ECO:0000256" key="1">
    <source>
        <dbReference type="ARBA" id="ARBA00022679"/>
    </source>
</evidence>
<dbReference type="EMBL" id="HBGN01015903">
    <property type="protein sequence ID" value="CAD9328432.1"/>
    <property type="molecule type" value="Transcribed_RNA"/>
</dbReference>
<keyword evidence="3" id="KW-0418">Kinase</keyword>
<dbReference type="InterPro" id="IPR000700">
    <property type="entry name" value="PAS-assoc_C"/>
</dbReference>
<dbReference type="PROSITE" id="PS50113">
    <property type="entry name" value="PAC"/>
    <property type="match status" value="1"/>
</dbReference>
<dbReference type="InterPro" id="IPR052994">
    <property type="entry name" value="Tiny_macrocysts_regulators"/>
</dbReference>
<dbReference type="InterPro" id="IPR000014">
    <property type="entry name" value="PAS"/>
</dbReference>